<proteinExistence type="predicted"/>
<sequence length="83" mass="9330">MDPFAELHTEVSSAADFFPTVKVVLHSRVSYMRCNGDPARNSQNTHKMVAFIGKSDITKPISDYGKMVNRYIGRSLVCNSYVE</sequence>
<dbReference type="AlphaFoldDB" id="A0A3N0XNR1"/>
<dbReference type="EMBL" id="RJVU01067793">
    <property type="protein sequence ID" value="ROI82002.1"/>
    <property type="molecule type" value="Genomic_DNA"/>
</dbReference>
<evidence type="ECO:0000313" key="2">
    <source>
        <dbReference type="Proteomes" id="UP000281406"/>
    </source>
</evidence>
<keyword evidence="2" id="KW-1185">Reference proteome</keyword>
<organism evidence="1 2">
    <name type="scientific">Anabarilius grahami</name>
    <name type="common">Kanglang fish</name>
    <name type="synonym">Barilius grahami</name>
    <dbReference type="NCBI Taxonomy" id="495550"/>
    <lineage>
        <taxon>Eukaryota</taxon>
        <taxon>Metazoa</taxon>
        <taxon>Chordata</taxon>
        <taxon>Craniata</taxon>
        <taxon>Vertebrata</taxon>
        <taxon>Euteleostomi</taxon>
        <taxon>Actinopterygii</taxon>
        <taxon>Neopterygii</taxon>
        <taxon>Teleostei</taxon>
        <taxon>Ostariophysi</taxon>
        <taxon>Cypriniformes</taxon>
        <taxon>Xenocyprididae</taxon>
        <taxon>Xenocypridinae</taxon>
        <taxon>Xenocypridinae incertae sedis</taxon>
        <taxon>Anabarilius</taxon>
    </lineage>
</organism>
<evidence type="ECO:0000313" key="1">
    <source>
        <dbReference type="EMBL" id="ROI82002.1"/>
    </source>
</evidence>
<dbReference type="Proteomes" id="UP000281406">
    <property type="component" value="Unassembled WGS sequence"/>
</dbReference>
<gene>
    <name evidence="1" type="ORF">DPX16_22237</name>
</gene>
<name>A0A3N0XNR1_ANAGA</name>
<accession>A0A3N0XNR1</accession>
<reference evidence="1 2" key="1">
    <citation type="submission" date="2018-10" db="EMBL/GenBank/DDBJ databases">
        <title>Genome assembly for a Yunnan-Guizhou Plateau 3E fish, Anabarilius grahami (Regan), and its evolutionary and genetic applications.</title>
        <authorList>
            <person name="Jiang W."/>
        </authorList>
    </citation>
    <scope>NUCLEOTIDE SEQUENCE [LARGE SCALE GENOMIC DNA]</scope>
    <source>
        <strain evidence="1">AG-KIZ</strain>
        <tissue evidence="1">Muscle</tissue>
    </source>
</reference>
<protein>
    <submittedName>
        <fullName evidence="1">Uncharacterized protein</fullName>
    </submittedName>
</protein>
<comment type="caution">
    <text evidence="1">The sequence shown here is derived from an EMBL/GenBank/DDBJ whole genome shotgun (WGS) entry which is preliminary data.</text>
</comment>